<dbReference type="Gene3D" id="3.30.450.80">
    <property type="entry name" value="Transcription factor LuxR-like, autoinducer-binding domain"/>
    <property type="match status" value="1"/>
</dbReference>
<dbReference type="SMART" id="SM00421">
    <property type="entry name" value="HTH_LUXR"/>
    <property type="match status" value="1"/>
</dbReference>
<proteinExistence type="predicted"/>
<dbReference type="Pfam" id="PF03472">
    <property type="entry name" value="Autoind_bind"/>
    <property type="match status" value="1"/>
</dbReference>
<dbReference type="SUPFAM" id="SSF46894">
    <property type="entry name" value="C-terminal effector domain of the bipartite response regulators"/>
    <property type="match status" value="1"/>
</dbReference>
<keyword evidence="2" id="KW-0238">DNA-binding</keyword>
<dbReference type="Gene3D" id="1.10.10.10">
    <property type="entry name" value="Winged helix-like DNA-binding domain superfamily/Winged helix DNA-binding domain"/>
    <property type="match status" value="1"/>
</dbReference>
<dbReference type="Pfam" id="PF00196">
    <property type="entry name" value="GerE"/>
    <property type="match status" value="1"/>
</dbReference>
<evidence type="ECO:0000256" key="1">
    <source>
        <dbReference type="ARBA" id="ARBA00023015"/>
    </source>
</evidence>
<dbReference type="GO" id="GO:0003677">
    <property type="term" value="F:DNA binding"/>
    <property type="evidence" value="ECO:0007669"/>
    <property type="project" value="UniProtKB-KW"/>
</dbReference>
<protein>
    <submittedName>
        <fullName evidence="5">LuxR family transcriptional regulator</fullName>
    </submittedName>
</protein>
<evidence type="ECO:0000259" key="4">
    <source>
        <dbReference type="PROSITE" id="PS50043"/>
    </source>
</evidence>
<accession>A0A1G4QDS3</accession>
<dbReference type="InterPro" id="IPR036693">
    <property type="entry name" value="TF_LuxR_autoind-bd_dom_sf"/>
</dbReference>
<dbReference type="EMBL" id="FMTS01000001">
    <property type="protein sequence ID" value="SCW42269.1"/>
    <property type="molecule type" value="Genomic_DNA"/>
</dbReference>
<evidence type="ECO:0000256" key="2">
    <source>
        <dbReference type="ARBA" id="ARBA00023125"/>
    </source>
</evidence>
<reference evidence="6" key="1">
    <citation type="submission" date="2016-10" db="EMBL/GenBank/DDBJ databases">
        <authorList>
            <person name="Varghese N."/>
            <person name="Submissions S."/>
        </authorList>
    </citation>
    <scope>NUCLEOTIDE SEQUENCE [LARGE SCALE GENOMIC DNA]</scope>
    <source>
        <strain evidence="6">CGMCC 1.3431</strain>
    </source>
</reference>
<dbReference type="PANTHER" id="PTHR44688">
    <property type="entry name" value="DNA-BINDING TRANSCRIPTIONAL ACTIVATOR DEVR_DOSR"/>
    <property type="match status" value="1"/>
</dbReference>
<dbReference type="InterPro" id="IPR005143">
    <property type="entry name" value="TF_LuxR_autoind-bd_dom"/>
</dbReference>
<dbReference type="STRING" id="260084.SAMN02927928_1114"/>
<dbReference type="CDD" id="cd06170">
    <property type="entry name" value="LuxR_C_like"/>
    <property type="match status" value="1"/>
</dbReference>
<dbReference type="SUPFAM" id="SSF75516">
    <property type="entry name" value="Pheromone-binding domain of LuxR-like quorum-sensing transcription factors"/>
    <property type="match status" value="1"/>
</dbReference>
<dbReference type="InterPro" id="IPR000792">
    <property type="entry name" value="Tscrpt_reg_LuxR_C"/>
</dbReference>
<keyword evidence="6" id="KW-1185">Reference proteome</keyword>
<dbReference type="Proteomes" id="UP000199150">
    <property type="component" value="Unassembled WGS sequence"/>
</dbReference>
<dbReference type="PROSITE" id="PS50043">
    <property type="entry name" value="HTH_LUXR_2"/>
    <property type="match status" value="1"/>
</dbReference>
<dbReference type="PANTHER" id="PTHR44688:SF16">
    <property type="entry name" value="DNA-BINDING TRANSCRIPTIONAL ACTIVATOR DEVR_DOSR"/>
    <property type="match status" value="1"/>
</dbReference>
<feature type="domain" description="HTH luxR-type" evidence="4">
    <location>
        <begin position="188"/>
        <end position="253"/>
    </location>
</feature>
<organism evidence="5 6">
    <name type="scientific">Asticcacaulis taihuensis</name>
    <dbReference type="NCBI Taxonomy" id="260084"/>
    <lineage>
        <taxon>Bacteria</taxon>
        <taxon>Pseudomonadati</taxon>
        <taxon>Pseudomonadota</taxon>
        <taxon>Alphaproteobacteria</taxon>
        <taxon>Caulobacterales</taxon>
        <taxon>Caulobacteraceae</taxon>
        <taxon>Asticcacaulis</taxon>
    </lineage>
</organism>
<dbReference type="AlphaFoldDB" id="A0A1G4QDS3"/>
<dbReference type="GO" id="GO:0006355">
    <property type="term" value="P:regulation of DNA-templated transcription"/>
    <property type="evidence" value="ECO:0007669"/>
    <property type="project" value="InterPro"/>
</dbReference>
<evidence type="ECO:0000313" key="6">
    <source>
        <dbReference type="Proteomes" id="UP000199150"/>
    </source>
</evidence>
<dbReference type="InterPro" id="IPR036388">
    <property type="entry name" value="WH-like_DNA-bd_sf"/>
</dbReference>
<sequence>MRFGSMFDSEQRYQFEDFITDTRQVTEDADLFRLLKKAVAQHGYDRISLWVIDDPDLPQRVHGRGVLHNFPEELRDFYKENNCDSYDPVMQALKVRTGSLDWETHEKRSQYKPAQTRLYNVAREGGLHNGVSTPIWGRNGLMASLGLASAEKQDATHARTQANLDLIGALTAQFYLSYKRLNARPPSPYRPATGVTPKEAEILSWVASGKTDAEIAIILGISRNTVDTHMRHVFAKLGAHSRVTAVVKAIAEGIVHP</sequence>
<keyword evidence="1" id="KW-0805">Transcription regulation</keyword>
<evidence type="ECO:0000313" key="5">
    <source>
        <dbReference type="EMBL" id="SCW42269.1"/>
    </source>
</evidence>
<evidence type="ECO:0000256" key="3">
    <source>
        <dbReference type="ARBA" id="ARBA00023163"/>
    </source>
</evidence>
<keyword evidence="3" id="KW-0804">Transcription</keyword>
<name>A0A1G4QDS3_9CAUL</name>
<dbReference type="InterPro" id="IPR016032">
    <property type="entry name" value="Sig_transdc_resp-reg_C-effctor"/>
</dbReference>
<dbReference type="PRINTS" id="PR00038">
    <property type="entry name" value="HTHLUXR"/>
</dbReference>
<gene>
    <name evidence="5" type="ORF">SAMN02927928_1114</name>
</gene>